<evidence type="ECO:0000259" key="1">
    <source>
        <dbReference type="PROSITE" id="PS51035"/>
    </source>
</evidence>
<organism evidence="2 3">
    <name type="scientific">Coturnix japonica</name>
    <name type="common">Japanese quail</name>
    <name type="synonym">Coturnix coturnix japonica</name>
    <dbReference type="NCBI Taxonomy" id="93934"/>
    <lineage>
        <taxon>Eukaryota</taxon>
        <taxon>Metazoa</taxon>
        <taxon>Chordata</taxon>
        <taxon>Craniata</taxon>
        <taxon>Vertebrata</taxon>
        <taxon>Euteleostomi</taxon>
        <taxon>Archelosauria</taxon>
        <taxon>Archosauria</taxon>
        <taxon>Dinosauria</taxon>
        <taxon>Saurischia</taxon>
        <taxon>Theropoda</taxon>
        <taxon>Coelurosauria</taxon>
        <taxon>Aves</taxon>
        <taxon>Neognathae</taxon>
        <taxon>Galloanserae</taxon>
        <taxon>Galliformes</taxon>
        <taxon>Phasianidae</taxon>
        <taxon>Perdicinae</taxon>
        <taxon>Coturnix</taxon>
    </lineage>
</organism>
<sequence length="60" mass="6690">VTIVENIITSNLPENFNDCRLKKKGLVKRVQAFLAQCDTVEGNIGQEMDKLQSKNLALAE</sequence>
<dbReference type="GO" id="GO:0051087">
    <property type="term" value="F:protein-folding chaperone binding"/>
    <property type="evidence" value="ECO:0007669"/>
    <property type="project" value="InterPro"/>
</dbReference>
<dbReference type="InterPro" id="IPR036533">
    <property type="entry name" value="BAG_dom_sf"/>
</dbReference>
<reference evidence="2" key="1">
    <citation type="submission" date="2015-11" db="EMBL/GenBank/DDBJ databases">
        <authorList>
            <consortium name="International Coturnix japonica Genome Analysis Consortium"/>
            <person name="Warren W."/>
            <person name="Burt D.W."/>
            <person name="Antin P.B."/>
            <person name="Lanford R."/>
            <person name="Gros J."/>
            <person name="Wilson R.K."/>
        </authorList>
    </citation>
    <scope>NUCLEOTIDE SEQUENCE [LARGE SCALE GENOMIC DNA]</scope>
</reference>
<reference evidence="2" key="3">
    <citation type="submission" date="2025-09" db="UniProtKB">
        <authorList>
            <consortium name="Ensembl"/>
        </authorList>
    </citation>
    <scope>IDENTIFICATION</scope>
</reference>
<dbReference type="Gene3D" id="1.20.58.120">
    <property type="entry name" value="BAG domain"/>
    <property type="match status" value="1"/>
</dbReference>
<evidence type="ECO:0000313" key="3">
    <source>
        <dbReference type="Proteomes" id="UP000694412"/>
    </source>
</evidence>
<evidence type="ECO:0000313" key="2">
    <source>
        <dbReference type="Ensembl" id="ENSCJPP00005018199.1"/>
    </source>
</evidence>
<dbReference type="Ensembl" id="ENSCJPT00005025336.1">
    <property type="protein sequence ID" value="ENSCJPP00005018199.1"/>
    <property type="gene ID" value="ENSCJPG00005014822.1"/>
</dbReference>
<dbReference type="SUPFAM" id="SSF63491">
    <property type="entry name" value="BAG domain"/>
    <property type="match status" value="1"/>
</dbReference>
<accession>A0A8C2TSW9</accession>
<dbReference type="InterPro" id="IPR003103">
    <property type="entry name" value="BAG_domain"/>
</dbReference>
<reference evidence="2" key="2">
    <citation type="submission" date="2025-08" db="UniProtKB">
        <authorList>
            <consortium name="Ensembl"/>
        </authorList>
    </citation>
    <scope>IDENTIFICATION</scope>
</reference>
<protein>
    <recommendedName>
        <fullName evidence="1">BAG domain-containing protein</fullName>
    </recommendedName>
</protein>
<proteinExistence type="predicted"/>
<dbReference type="PROSITE" id="PS51035">
    <property type="entry name" value="BAG"/>
    <property type="match status" value="1"/>
</dbReference>
<dbReference type="GeneTree" id="ENSGT00950000185548"/>
<dbReference type="Proteomes" id="UP000694412">
    <property type="component" value="Chromosome 2"/>
</dbReference>
<dbReference type="AlphaFoldDB" id="A0A8C2TSW9"/>
<name>A0A8C2TSW9_COTJA</name>
<keyword evidence="3" id="KW-1185">Reference proteome</keyword>
<feature type="domain" description="BAG" evidence="1">
    <location>
        <begin position="11"/>
        <end position="41"/>
    </location>
</feature>